<evidence type="ECO:0000313" key="2">
    <source>
        <dbReference type="Proteomes" id="UP000789901"/>
    </source>
</evidence>
<keyword evidence="2" id="KW-1185">Reference proteome</keyword>
<organism evidence="1 2">
    <name type="scientific">Gigaspora margarita</name>
    <dbReference type="NCBI Taxonomy" id="4874"/>
    <lineage>
        <taxon>Eukaryota</taxon>
        <taxon>Fungi</taxon>
        <taxon>Fungi incertae sedis</taxon>
        <taxon>Mucoromycota</taxon>
        <taxon>Glomeromycotina</taxon>
        <taxon>Glomeromycetes</taxon>
        <taxon>Diversisporales</taxon>
        <taxon>Gigasporaceae</taxon>
        <taxon>Gigaspora</taxon>
    </lineage>
</organism>
<name>A0ABN7X886_GIGMA</name>
<dbReference type="EMBL" id="CAJVQB010100454">
    <property type="protein sequence ID" value="CAG8850308.1"/>
    <property type="molecule type" value="Genomic_DNA"/>
</dbReference>
<proteinExistence type="predicted"/>
<accession>A0ABN7X886</accession>
<reference evidence="1 2" key="1">
    <citation type="submission" date="2021-06" db="EMBL/GenBank/DDBJ databases">
        <authorList>
            <person name="Kallberg Y."/>
            <person name="Tangrot J."/>
            <person name="Rosling A."/>
        </authorList>
    </citation>
    <scope>NUCLEOTIDE SEQUENCE [LARGE SCALE GENOMIC DNA]</scope>
    <source>
        <strain evidence="1 2">120-4 pot B 10/14</strain>
    </source>
</reference>
<gene>
    <name evidence="1" type="ORF">GMARGA_LOCUS40153</name>
</gene>
<protein>
    <submittedName>
        <fullName evidence="1">41056_t:CDS:1</fullName>
    </submittedName>
</protein>
<feature type="non-terminal residue" evidence="1">
    <location>
        <position position="1"/>
    </location>
</feature>
<feature type="non-terminal residue" evidence="1">
    <location>
        <position position="48"/>
    </location>
</feature>
<dbReference type="Proteomes" id="UP000789901">
    <property type="component" value="Unassembled WGS sequence"/>
</dbReference>
<comment type="caution">
    <text evidence="1">The sequence shown here is derived from an EMBL/GenBank/DDBJ whole genome shotgun (WGS) entry which is preliminary data.</text>
</comment>
<sequence length="48" mass="5728">VVMKTPYLIKNIGTKILVLITKYLFDKRMFSFLDTVQRENDIDYNESI</sequence>
<evidence type="ECO:0000313" key="1">
    <source>
        <dbReference type="EMBL" id="CAG8850308.1"/>
    </source>
</evidence>